<proteinExistence type="predicted"/>
<dbReference type="EMBL" id="JAGGNH010000005">
    <property type="protein sequence ID" value="KAJ0972482.1"/>
    <property type="molecule type" value="Genomic_DNA"/>
</dbReference>
<gene>
    <name evidence="1" type="ORF">J5N97_020441</name>
</gene>
<reference evidence="1" key="1">
    <citation type="submission" date="2021-03" db="EMBL/GenBank/DDBJ databases">
        <authorList>
            <person name="Li Z."/>
            <person name="Yang C."/>
        </authorList>
    </citation>
    <scope>NUCLEOTIDE SEQUENCE</scope>
    <source>
        <strain evidence="1">Dzin_1.0</strain>
        <tissue evidence="1">Leaf</tissue>
    </source>
</reference>
<organism evidence="1 2">
    <name type="scientific">Dioscorea zingiberensis</name>
    <dbReference type="NCBI Taxonomy" id="325984"/>
    <lineage>
        <taxon>Eukaryota</taxon>
        <taxon>Viridiplantae</taxon>
        <taxon>Streptophyta</taxon>
        <taxon>Embryophyta</taxon>
        <taxon>Tracheophyta</taxon>
        <taxon>Spermatophyta</taxon>
        <taxon>Magnoliopsida</taxon>
        <taxon>Liliopsida</taxon>
        <taxon>Dioscoreales</taxon>
        <taxon>Dioscoreaceae</taxon>
        <taxon>Dioscorea</taxon>
    </lineage>
</organism>
<name>A0A9D5HDN5_9LILI</name>
<dbReference type="Proteomes" id="UP001085076">
    <property type="component" value="Miscellaneous, Linkage group lg05"/>
</dbReference>
<dbReference type="AlphaFoldDB" id="A0A9D5HDN5"/>
<sequence>MSYVELEVPSPVDPSVLTDQYNNRSKLVWIGEETKIYYVDHRGFEWDLTNESVNSKVKASGNIAPVWTGVLSISGQVQVLSYPEGRSKGVKMSFLFYARQRRLPLVWGLVTLTQWPT</sequence>
<evidence type="ECO:0000313" key="2">
    <source>
        <dbReference type="Proteomes" id="UP001085076"/>
    </source>
</evidence>
<comment type="caution">
    <text evidence="1">The sequence shown here is derived from an EMBL/GenBank/DDBJ whole genome shotgun (WGS) entry which is preliminary data.</text>
</comment>
<protein>
    <submittedName>
        <fullName evidence="1">Uncharacterized protein</fullName>
    </submittedName>
</protein>
<keyword evidence="2" id="KW-1185">Reference proteome</keyword>
<evidence type="ECO:0000313" key="1">
    <source>
        <dbReference type="EMBL" id="KAJ0972482.1"/>
    </source>
</evidence>
<accession>A0A9D5HDN5</accession>
<reference evidence="1" key="2">
    <citation type="journal article" date="2022" name="Hortic Res">
        <title>The genome of Dioscorea zingiberensis sheds light on the biosynthesis, origin and evolution of the medicinally important diosgenin saponins.</title>
        <authorList>
            <person name="Li Y."/>
            <person name="Tan C."/>
            <person name="Li Z."/>
            <person name="Guo J."/>
            <person name="Li S."/>
            <person name="Chen X."/>
            <person name="Wang C."/>
            <person name="Dai X."/>
            <person name="Yang H."/>
            <person name="Song W."/>
            <person name="Hou L."/>
            <person name="Xu J."/>
            <person name="Tong Z."/>
            <person name="Xu A."/>
            <person name="Yuan X."/>
            <person name="Wang W."/>
            <person name="Yang Q."/>
            <person name="Chen L."/>
            <person name="Sun Z."/>
            <person name="Wang K."/>
            <person name="Pan B."/>
            <person name="Chen J."/>
            <person name="Bao Y."/>
            <person name="Liu F."/>
            <person name="Qi X."/>
            <person name="Gang D.R."/>
            <person name="Wen J."/>
            <person name="Li J."/>
        </authorList>
    </citation>
    <scope>NUCLEOTIDE SEQUENCE</scope>
    <source>
        <strain evidence="1">Dzin_1.0</strain>
    </source>
</reference>